<accession>A0A7W6D297</accession>
<name>A0A7W6D297_9HYPH</name>
<evidence type="ECO:0000313" key="2">
    <source>
        <dbReference type="Proteomes" id="UP000528964"/>
    </source>
</evidence>
<dbReference type="AlphaFoldDB" id="A0A7W6D297"/>
<dbReference type="Proteomes" id="UP000528964">
    <property type="component" value="Unassembled WGS sequence"/>
</dbReference>
<keyword evidence="2" id="KW-1185">Reference proteome</keyword>
<reference evidence="1 2" key="1">
    <citation type="submission" date="2020-08" db="EMBL/GenBank/DDBJ databases">
        <title>Genomic Encyclopedia of Type Strains, Phase IV (KMG-IV): sequencing the most valuable type-strain genomes for metagenomic binning, comparative biology and taxonomic classification.</title>
        <authorList>
            <person name="Goeker M."/>
        </authorList>
    </citation>
    <scope>NUCLEOTIDE SEQUENCE [LARGE SCALE GENOMIC DNA]</scope>
    <source>
        <strain evidence="1 2">DSM 25481</strain>
    </source>
</reference>
<evidence type="ECO:0000313" key="1">
    <source>
        <dbReference type="EMBL" id="MBB3972777.1"/>
    </source>
</evidence>
<dbReference type="RefSeq" id="WP_183394661.1">
    <property type="nucleotide sequence ID" value="NZ_JACIDR010000002.1"/>
</dbReference>
<organism evidence="1 2">
    <name type="scientific">Hansschlegelia beijingensis</name>
    <dbReference type="NCBI Taxonomy" id="1133344"/>
    <lineage>
        <taxon>Bacteria</taxon>
        <taxon>Pseudomonadati</taxon>
        <taxon>Pseudomonadota</taxon>
        <taxon>Alphaproteobacteria</taxon>
        <taxon>Hyphomicrobiales</taxon>
        <taxon>Methylopilaceae</taxon>
        <taxon>Hansschlegelia</taxon>
    </lineage>
</organism>
<dbReference type="EMBL" id="JACIDR010000002">
    <property type="protein sequence ID" value="MBB3972777.1"/>
    <property type="molecule type" value="Genomic_DNA"/>
</dbReference>
<comment type="caution">
    <text evidence="1">The sequence shown here is derived from an EMBL/GenBank/DDBJ whole genome shotgun (WGS) entry which is preliminary data.</text>
</comment>
<gene>
    <name evidence="1" type="ORF">GGR24_001434</name>
</gene>
<proteinExistence type="predicted"/>
<protein>
    <submittedName>
        <fullName evidence="1">Uncharacterized protein</fullName>
    </submittedName>
</protein>
<sequence>MPTRDIHSDIHVVPLIVPVAARTDNTAIVSAIIDTLGYGACELVLVTGANTDANATFATLVEDGEASNLSDAAAVADQYLIGTEALASFTFADDNECRKIGYKGTKRYVRLTVTPSGNDSGNIFLSGVAILGHPATTPTANPPQ</sequence>